<keyword evidence="3" id="KW-0341">Growth regulation</keyword>
<dbReference type="Proteomes" id="UP000027120">
    <property type="component" value="Unassembled WGS sequence"/>
</dbReference>
<dbReference type="eggNOG" id="ENOG502S39J">
    <property type="taxonomic scope" value="Eukaryota"/>
</dbReference>
<sequence length="92" mass="10668">MAIQEIFKQCSSFGKKCSCDQDGHPNDVPKGHCVVYVGENRSRYIIPITWLNHPKFKNLLEKAAEEYGYKHDLGIILPCDERVFRQLTSWLI</sequence>
<accession>A0A067FYE6</accession>
<keyword evidence="5" id="KW-1185">Reference proteome</keyword>
<dbReference type="PANTHER" id="PTHR31374:SF281">
    <property type="entry name" value="INDOLE-3-ACETIC ACID-INDUCED PROTEIN ARG7-LIKE"/>
    <property type="match status" value="1"/>
</dbReference>
<evidence type="ECO:0000256" key="2">
    <source>
        <dbReference type="ARBA" id="ARBA00022473"/>
    </source>
</evidence>
<dbReference type="InterPro" id="IPR003676">
    <property type="entry name" value="SAUR_fam"/>
</dbReference>
<evidence type="ECO:0000256" key="3">
    <source>
        <dbReference type="ARBA" id="ARBA00022604"/>
    </source>
</evidence>
<evidence type="ECO:0000256" key="1">
    <source>
        <dbReference type="ARBA" id="ARBA00006974"/>
    </source>
</evidence>
<dbReference type="STRING" id="2711.A0A067FYE6"/>
<organism evidence="4 5">
    <name type="scientific">Citrus sinensis</name>
    <name type="common">Sweet orange</name>
    <name type="synonym">Citrus aurantium var. sinensis</name>
    <dbReference type="NCBI Taxonomy" id="2711"/>
    <lineage>
        <taxon>Eukaryota</taxon>
        <taxon>Viridiplantae</taxon>
        <taxon>Streptophyta</taxon>
        <taxon>Embryophyta</taxon>
        <taxon>Tracheophyta</taxon>
        <taxon>Spermatophyta</taxon>
        <taxon>Magnoliopsida</taxon>
        <taxon>eudicotyledons</taxon>
        <taxon>Gunneridae</taxon>
        <taxon>Pentapetalae</taxon>
        <taxon>rosids</taxon>
        <taxon>malvids</taxon>
        <taxon>Sapindales</taxon>
        <taxon>Rutaceae</taxon>
        <taxon>Aurantioideae</taxon>
        <taxon>Citrus</taxon>
    </lineage>
</organism>
<dbReference type="Pfam" id="PF02519">
    <property type="entry name" value="Auxin_inducible"/>
    <property type="match status" value="1"/>
</dbReference>
<protein>
    <recommendedName>
        <fullName evidence="6">SAUR family protein</fullName>
    </recommendedName>
</protein>
<reference evidence="4 5" key="1">
    <citation type="submission" date="2014-04" db="EMBL/GenBank/DDBJ databases">
        <authorList>
            <consortium name="International Citrus Genome Consortium"/>
            <person name="Gmitter F."/>
            <person name="Chen C."/>
            <person name="Farmerie W."/>
            <person name="Harkins T."/>
            <person name="Desany B."/>
            <person name="Mohiuddin M."/>
            <person name="Kodira C."/>
            <person name="Borodovsky M."/>
            <person name="Lomsadze A."/>
            <person name="Burns P."/>
            <person name="Jenkins J."/>
            <person name="Prochnik S."/>
            <person name="Shu S."/>
            <person name="Chapman J."/>
            <person name="Pitluck S."/>
            <person name="Schmutz J."/>
            <person name="Rokhsar D."/>
        </authorList>
    </citation>
    <scope>NUCLEOTIDE SEQUENCE</scope>
</reference>
<dbReference type="PANTHER" id="PTHR31374">
    <property type="entry name" value="AUXIN-INDUCED PROTEIN-LIKE-RELATED"/>
    <property type="match status" value="1"/>
</dbReference>
<dbReference type="EMBL" id="KK784889">
    <property type="protein sequence ID" value="KDO71155.1"/>
    <property type="molecule type" value="Genomic_DNA"/>
</dbReference>
<evidence type="ECO:0008006" key="6">
    <source>
        <dbReference type="Google" id="ProtNLM"/>
    </source>
</evidence>
<proteinExistence type="inferred from homology"/>
<name>A0A067FYE6_CITSI</name>
<keyword evidence="2" id="KW-0217">Developmental protein</keyword>
<dbReference type="PaxDb" id="2711-XP_006466933.1"/>
<dbReference type="GO" id="GO:0009733">
    <property type="term" value="P:response to auxin"/>
    <property type="evidence" value="ECO:0007669"/>
    <property type="project" value="InterPro"/>
</dbReference>
<evidence type="ECO:0000313" key="5">
    <source>
        <dbReference type="Proteomes" id="UP000027120"/>
    </source>
</evidence>
<comment type="similarity">
    <text evidence="1">Belongs to the ARG7 family.</text>
</comment>
<dbReference type="AlphaFoldDB" id="A0A067FYE6"/>
<evidence type="ECO:0000313" key="4">
    <source>
        <dbReference type="EMBL" id="KDO71155.1"/>
    </source>
</evidence>
<gene>
    <name evidence="4" type="ORF">CISIN_1g040904mg</name>
</gene>